<proteinExistence type="predicted"/>
<evidence type="ECO:0000313" key="3">
    <source>
        <dbReference type="Proteomes" id="UP000758603"/>
    </source>
</evidence>
<dbReference type="InterPro" id="IPR039535">
    <property type="entry name" value="ASST-like"/>
</dbReference>
<evidence type="ECO:0000256" key="1">
    <source>
        <dbReference type="SAM" id="SignalP"/>
    </source>
</evidence>
<dbReference type="GeneID" id="70129578"/>
<accession>A0A9P8RL64</accession>
<dbReference type="Pfam" id="PF14269">
    <property type="entry name" value="Arylsulfotran_2"/>
    <property type="match status" value="1"/>
</dbReference>
<comment type="caution">
    <text evidence="2">The sequence shown here is derived from an EMBL/GenBank/DDBJ whole genome shotgun (WGS) entry which is preliminary data.</text>
</comment>
<dbReference type="InterPro" id="IPR053143">
    <property type="entry name" value="Arylsulfate_ST"/>
</dbReference>
<feature type="chain" id="PRO_5040252418" evidence="1">
    <location>
        <begin position="28"/>
        <end position="597"/>
    </location>
</feature>
<dbReference type="RefSeq" id="XP_045954421.1">
    <property type="nucleotide sequence ID" value="XM_046100686.1"/>
</dbReference>
<dbReference type="Proteomes" id="UP000758603">
    <property type="component" value="Unassembled WGS sequence"/>
</dbReference>
<gene>
    <name evidence="2" type="ORF">BKA67DRAFT_539736</name>
</gene>
<evidence type="ECO:0000313" key="2">
    <source>
        <dbReference type="EMBL" id="KAH6647909.1"/>
    </source>
</evidence>
<dbReference type="OrthoDB" id="5427350at2759"/>
<sequence length="597" mass="68003">MWHHQYGVIVLAALLALDFCFIVSADANEFPNSLFQSSGYDWGIYGLHPRQTFKSFDLRPPLVNFLQWDEECDFGYTLLTPRGTLVWKPAPIILDGRGELVWMDDRFGEVMNLNVQEYKGEQYLTFWTGTFDEGCGKGSYYMIDSSYQVFREFSASQTMKGDFHEIKLTANGTALVTIYELTPADLSPFGIDGQGWINDGVFQEIDISTGQVLFEWRASNHYSLQDSFEQIPTSSGSHPNKPWDFFHINSIDKDESGNYYISSRFMHSITCIAPNGEIRWVLGGRRNHFADLSDGKAISWSWQHHMTLQPNNTIALFDNAGHLKFSRHDGPARAMVLALDTGNLTAELLKTFEYPGGRGVPSQGSMQYNTETGGAFVGWGYHGAYSDFSSDGEIICDAHIAPSLIFDLGWVHSYRTYRTTSWVGRPSFPPSIYMEPNADTAYVSWNGATEIVYWVLQLADVEQPFYDDKGHYRDAGNYPKNSFESAINLPRDFEFTYMRIAALDKHDKVLGYTAVVDRRMGSAPRVLAPRLRLQKIVADLPLYLLTVLSLVGCTWLMRSQLIWISKLCVKIRLLGWRRRKSSRNSPLDHELERLYQD</sequence>
<keyword evidence="3" id="KW-1185">Reference proteome</keyword>
<dbReference type="EMBL" id="JAGPXC010000008">
    <property type="protein sequence ID" value="KAH6647909.1"/>
    <property type="molecule type" value="Genomic_DNA"/>
</dbReference>
<name>A0A9P8RL64_9PEZI</name>
<dbReference type="AlphaFoldDB" id="A0A9P8RL64"/>
<protein>
    <submittedName>
        <fullName evidence="2">ASST-domain-containing protein</fullName>
    </submittedName>
</protein>
<reference evidence="2" key="1">
    <citation type="journal article" date="2021" name="Nat. Commun.">
        <title>Genetic determinants of endophytism in the Arabidopsis root mycobiome.</title>
        <authorList>
            <person name="Mesny F."/>
            <person name="Miyauchi S."/>
            <person name="Thiergart T."/>
            <person name="Pickel B."/>
            <person name="Atanasova L."/>
            <person name="Karlsson M."/>
            <person name="Huettel B."/>
            <person name="Barry K.W."/>
            <person name="Haridas S."/>
            <person name="Chen C."/>
            <person name="Bauer D."/>
            <person name="Andreopoulos W."/>
            <person name="Pangilinan J."/>
            <person name="LaButti K."/>
            <person name="Riley R."/>
            <person name="Lipzen A."/>
            <person name="Clum A."/>
            <person name="Drula E."/>
            <person name="Henrissat B."/>
            <person name="Kohler A."/>
            <person name="Grigoriev I.V."/>
            <person name="Martin F.M."/>
            <person name="Hacquard S."/>
        </authorList>
    </citation>
    <scope>NUCLEOTIDE SEQUENCE</scope>
    <source>
        <strain evidence="2">MPI-SDFR-AT-0073</strain>
    </source>
</reference>
<organism evidence="2 3">
    <name type="scientific">Truncatella angustata</name>
    <dbReference type="NCBI Taxonomy" id="152316"/>
    <lineage>
        <taxon>Eukaryota</taxon>
        <taxon>Fungi</taxon>
        <taxon>Dikarya</taxon>
        <taxon>Ascomycota</taxon>
        <taxon>Pezizomycotina</taxon>
        <taxon>Sordariomycetes</taxon>
        <taxon>Xylariomycetidae</taxon>
        <taxon>Amphisphaeriales</taxon>
        <taxon>Sporocadaceae</taxon>
        <taxon>Truncatella</taxon>
    </lineage>
</organism>
<dbReference type="PANTHER" id="PTHR35340">
    <property type="entry name" value="PQQ ENZYME REPEAT PROTEIN-RELATED"/>
    <property type="match status" value="1"/>
</dbReference>
<feature type="signal peptide" evidence="1">
    <location>
        <begin position="1"/>
        <end position="27"/>
    </location>
</feature>
<keyword evidence="1" id="KW-0732">Signal</keyword>
<dbReference type="PANTHER" id="PTHR35340:SF5">
    <property type="entry name" value="ASST-DOMAIN-CONTAINING PROTEIN"/>
    <property type="match status" value="1"/>
</dbReference>